<accession>A0A5J4RCE9</accession>
<comment type="caution">
    <text evidence="1">The sequence shown here is derived from an EMBL/GenBank/DDBJ whole genome shotgun (WGS) entry which is preliminary data.</text>
</comment>
<sequence>MKQLKTVPHLRDNELLQRLSKEKDLRAFRDWQIITAVQTHTGKKAEEIASVLGVSISKVYHPIQQYNQLGPSWRTNKKRGGRREARSLMTLEEESKILKQIEKQAGLSLWTGVEVIHYPLNEEPSLIASFYSFLAKLQHFII</sequence>
<dbReference type="InterPro" id="IPR009057">
    <property type="entry name" value="Homeodomain-like_sf"/>
</dbReference>
<protein>
    <recommendedName>
        <fullName evidence="2">Winged helix-turn helix domain-containing protein</fullName>
    </recommendedName>
</protein>
<dbReference type="EMBL" id="SNRY01001334">
    <property type="protein sequence ID" value="KAA6331727.1"/>
    <property type="molecule type" value="Genomic_DNA"/>
</dbReference>
<organism evidence="1">
    <name type="scientific">termite gut metagenome</name>
    <dbReference type="NCBI Taxonomy" id="433724"/>
    <lineage>
        <taxon>unclassified sequences</taxon>
        <taxon>metagenomes</taxon>
        <taxon>organismal metagenomes</taxon>
    </lineage>
</organism>
<gene>
    <name evidence="1" type="ORF">EZS27_019702</name>
</gene>
<evidence type="ECO:0000313" key="1">
    <source>
        <dbReference type="EMBL" id="KAA6331727.1"/>
    </source>
</evidence>
<dbReference type="SUPFAM" id="SSF46689">
    <property type="entry name" value="Homeodomain-like"/>
    <property type="match status" value="1"/>
</dbReference>
<reference evidence="1" key="1">
    <citation type="submission" date="2019-03" db="EMBL/GenBank/DDBJ databases">
        <title>Single cell metagenomics reveals metabolic interactions within the superorganism composed of flagellate Streblomastix strix and complex community of Bacteroidetes bacteria on its surface.</title>
        <authorList>
            <person name="Treitli S.C."/>
            <person name="Kolisko M."/>
            <person name="Husnik F."/>
            <person name="Keeling P."/>
            <person name="Hampl V."/>
        </authorList>
    </citation>
    <scope>NUCLEOTIDE SEQUENCE</scope>
    <source>
        <strain evidence="1">STM</strain>
    </source>
</reference>
<dbReference type="AlphaFoldDB" id="A0A5J4RCE9"/>
<evidence type="ECO:0008006" key="2">
    <source>
        <dbReference type="Google" id="ProtNLM"/>
    </source>
</evidence>
<proteinExistence type="predicted"/>
<name>A0A5J4RCE9_9ZZZZ</name>